<evidence type="ECO:0000313" key="3">
    <source>
        <dbReference type="Proteomes" id="UP001222325"/>
    </source>
</evidence>
<dbReference type="EMBL" id="JARJCN010000015">
    <property type="protein sequence ID" value="KAJ7093860.1"/>
    <property type="molecule type" value="Genomic_DNA"/>
</dbReference>
<feature type="region of interest" description="Disordered" evidence="1">
    <location>
        <begin position="1"/>
        <end position="46"/>
    </location>
</feature>
<feature type="compositionally biased region" description="Polar residues" evidence="1">
    <location>
        <begin position="606"/>
        <end position="624"/>
    </location>
</feature>
<dbReference type="AlphaFoldDB" id="A0AAD6XRB3"/>
<name>A0AAD6XRB3_9AGAR</name>
<dbReference type="InterPro" id="IPR016024">
    <property type="entry name" value="ARM-type_fold"/>
</dbReference>
<dbReference type="Proteomes" id="UP001222325">
    <property type="component" value="Unassembled WGS sequence"/>
</dbReference>
<sequence>MPASTTSTSIATTHASRNPTLDVQRKKNRVGRPKGKLTSSQKATRALQVAQRKVKRRALEEDLDAWFDRRDDYIEELAKKHDRTPDYIKALLTNPTQFKHTRKISVRNAIVHDLALQASARGETLSLKDLNELADTVMLEPLDPEDVAKWKKQLGESRRLKRVGLRGNNLSAAADARTIVARIEDEIMNLFERTGTRCFALFTRGHVDDGFTPTYAESGGSIDFFLQSTGTHALAWLRRFEQWACVQDRSPRTLETLNAMRHQIQLLVTGGLHGITKNKTLTMSYAHCEVDVQQPWKVKLIGWPEDIPFVNPSKLGTIDRVRRIRDALRNNDIQWVHMRADEVAALEADIERRRKDGTLGKTRKQRSDQGKKHRRARGDDDDDSDEDDEDDADDDEDDEDDEDDDHEDEDITPRDELPAPSGPPLPSYAPPIVDHHEDITPRNELPAPSGPPLPSYAPPIVDLGTVDAPADFALPAGFDDFEVDFETMTVDLESLGSSFGRGDQAYQALQGLNAMAAAAPAAYLAYSAAADPAAGYPAAAYPAAAYPAAADPAAADPAAAHTATVNITGGAYPTVHVGNGAFPTVNVGGGTFPTVHIAGSAPPSTPFSTANTGGYQFNAPSTPASFAPKGKKRASKARTGGDVDTAKKPRKPRSDKGKSRAKANLLENETPEAKAARMANRKALALRKIAARAGRL</sequence>
<proteinExistence type="predicted"/>
<evidence type="ECO:0000256" key="1">
    <source>
        <dbReference type="SAM" id="MobiDB-lite"/>
    </source>
</evidence>
<feature type="region of interest" description="Disordered" evidence="1">
    <location>
        <begin position="356"/>
        <end position="458"/>
    </location>
</feature>
<gene>
    <name evidence="2" type="ORF">B0H15DRAFT_798935</name>
</gene>
<dbReference type="SUPFAM" id="SSF48371">
    <property type="entry name" value="ARM repeat"/>
    <property type="match status" value="1"/>
</dbReference>
<keyword evidence="3" id="KW-1185">Reference proteome</keyword>
<feature type="compositionally biased region" description="Acidic residues" evidence="1">
    <location>
        <begin position="379"/>
        <end position="410"/>
    </location>
</feature>
<feature type="compositionally biased region" description="Low complexity" evidence="1">
    <location>
        <begin position="1"/>
        <end position="16"/>
    </location>
</feature>
<protein>
    <submittedName>
        <fullName evidence="2">Uncharacterized protein</fullName>
    </submittedName>
</protein>
<accession>A0AAD6XRB3</accession>
<organism evidence="2 3">
    <name type="scientific">Mycena belliarum</name>
    <dbReference type="NCBI Taxonomy" id="1033014"/>
    <lineage>
        <taxon>Eukaryota</taxon>
        <taxon>Fungi</taxon>
        <taxon>Dikarya</taxon>
        <taxon>Basidiomycota</taxon>
        <taxon>Agaricomycotina</taxon>
        <taxon>Agaricomycetes</taxon>
        <taxon>Agaricomycetidae</taxon>
        <taxon>Agaricales</taxon>
        <taxon>Marasmiineae</taxon>
        <taxon>Mycenaceae</taxon>
        <taxon>Mycena</taxon>
    </lineage>
</organism>
<feature type="compositionally biased region" description="Pro residues" evidence="1">
    <location>
        <begin position="420"/>
        <end position="429"/>
    </location>
</feature>
<evidence type="ECO:0000313" key="2">
    <source>
        <dbReference type="EMBL" id="KAJ7093860.1"/>
    </source>
</evidence>
<feature type="compositionally biased region" description="Pro residues" evidence="1">
    <location>
        <begin position="448"/>
        <end position="457"/>
    </location>
</feature>
<comment type="caution">
    <text evidence="2">The sequence shown here is derived from an EMBL/GenBank/DDBJ whole genome shotgun (WGS) entry which is preliminary data.</text>
</comment>
<feature type="region of interest" description="Disordered" evidence="1">
    <location>
        <begin position="603"/>
        <end position="675"/>
    </location>
</feature>
<feature type="compositionally biased region" description="Basic residues" evidence="1">
    <location>
        <begin position="26"/>
        <end position="35"/>
    </location>
</feature>
<feature type="compositionally biased region" description="Basic and acidic residues" evidence="1">
    <location>
        <begin position="639"/>
        <end position="658"/>
    </location>
</feature>
<reference evidence="2" key="1">
    <citation type="submission" date="2023-03" db="EMBL/GenBank/DDBJ databases">
        <title>Massive genome expansion in bonnet fungi (Mycena s.s.) driven by repeated elements and novel gene families across ecological guilds.</title>
        <authorList>
            <consortium name="Lawrence Berkeley National Laboratory"/>
            <person name="Harder C.B."/>
            <person name="Miyauchi S."/>
            <person name="Viragh M."/>
            <person name="Kuo A."/>
            <person name="Thoen E."/>
            <person name="Andreopoulos B."/>
            <person name="Lu D."/>
            <person name="Skrede I."/>
            <person name="Drula E."/>
            <person name="Henrissat B."/>
            <person name="Morin E."/>
            <person name="Kohler A."/>
            <person name="Barry K."/>
            <person name="LaButti K."/>
            <person name="Morin E."/>
            <person name="Salamov A."/>
            <person name="Lipzen A."/>
            <person name="Mereny Z."/>
            <person name="Hegedus B."/>
            <person name="Baldrian P."/>
            <person name="Stursova M."/>
            <person name="Weitz H."/>
            <person name="Taylor A."/>
            <person name="Grigoriev I.V."/>
            <person name="Nagy L.G."/>
            <person name="Martin F."/>
            <person name="Kauserud H."/>
        </authorList>
    </citation>
    <scope>NUCLEOTIDE SEQUENCE</scope>
    <source>
        <strain evidence="2">CBHHK173m</strain>
    </source>
</reference>